<evidence type="ECO:0000256" key="1">
    <source>
        <dbReference type="SAM" id="MobiDB-lite"/>
    </source>
</evidence>
<feature type="region of interest" description="Disordered" evidence="1">
    <location>
        <begin position="1"/>
        <end position="52"/>
    </location>
</feature>
<keyword evidence="2" id="KW-0418">Kinase</keyword>
<keyword evidence="2" id="KW-0808">Transferase</keyword>
<feature type="compositionally biased region" description="Low complexity" evidence="1">
    <location>
        <begin position="69"/>
        <end position="82"/>
    </location>
</feature>
<reference evidence="2" key="1">
    <citation type="submission" date="2020-06" db="EMBL/GenBank/DDBJ databases">
        <authorList>
            <person name="Li T."/>
            <person name="Hu X."/>
            <person name="Zhang T."/>
            <person name="Song X."/>
            <person name="Zhang H."/>
            <person name="Dai N."/>
            <person name="Sheng W."/>
            <person name="Hou X."/>
            <person name="Wei L."/>
        </authorList>
    </citation>
    <scope>NUCLEOTIDE SEQUENCE</scope>
    <source>
        <strain evidence="2">G02</strain>
        <tissue evidence="2">Leaf</tissue>
    </source>
</reference>
<feature type="region of interest" description="Disordered" evidence="1">
    <location>
        <begin position="68"/>
        <end position="96"/>
    </location>
</feature>
<comment type="caution">
    <text evidence="2">The sequence shown here is derived from an EMBL/GenBank/DDBJ whole genome shotgun (WGS) entry which is preliminary data.</text>
</comment>
<sequence length="211" mass="23122">MIHMQLPVSHTPARKPAQSTRRASLPLSTRAAPTSSPYKRNVGLGSLESPDVSVNAPRIDKMVEFPLASSDDPLLPSRRSSLTSAQCSYASPYGTDRSSTKDKCMVQILDRTFTRPHSAHGVQYMGSECSEHNPTSGGGSSRSSSDLVNAGLIPHRTSRELKEGLLEFSAQLLQQERFDELQVLLKPFGPEKVSPRETAIWLTKSFKENVA</sequence>
<reference evidence="2" key="2">
    <citation type="journal article" date="2024" name="Plant">
        <title>Genomic evolution and insights into agronomic trait innovations of Sesamum species.</title>
        <authorList>
            <person name="Miao H."/>
            <person name="Wang L."/>
            <person name="Qu L."/>
            <person name="Liu H."/>
            <person name="Sun Y."/>
            <person name="Le M."/>
            <person name="Wang Q."/>
            <person name="Wei S."/>
            <person name="Zheng Y."/>
            <person name="Lin W."/>
            <person name="Duan Y."/>
            <person name="Cao H."/>
            <person name="Xiong S."/>
            <person name="Wang X."/>
            <person name="Wei L."/>
            <person name="Li C."/>
            <person name="Ma Q."/>
            <person name="Ju M."/>
            <person name="Zhao R."/>
            <person name="Li G."/>
            <person name="Mu C."/>
            <person name="Tian Q."/>
            <person name="Mei H."/>
            <person name="Zhang T."/>
            <person name="Gao T."/>
            <person name="Zhang H."/>
        </authorList>
    </citation>
    <scope>NUCLEOTIDE SEQUENCE</scope>
    <source>
        <strain evidence="2">G02</strain>
    </source>
</reference>
<gene>
    <name evidence="2" type="ORF">Sradi_1399600</name>
</gene>
<organism evidence="2">
    <name type="scientific">Sesamum radiatum</name>
    <name type="common">Black benniseed</name>
    <dbReference type="NCBI Taxonomy" id="300843"/>
    <lineage>
        <taxon>Eukaryota</taxon>
        <taxon>Viridiplantae</taxon>
        <taxon>Streptophyta</taxon>
        <taxon>Embryophyta</taxon>
        <taxon>Tracheophyta</taxon>
        <taxon>Spermatophyta</taxon>
        <taxon>Magnoliopsida</taxon>
        <taxon>eudicotyledons</taxon>
        <taxon>Gunneridae</taxon>
        <taxon>Pentapetalae</taxon>
        <taxon>asterids</taxon>
        <taxon>lamiids</taxon>
        <taxon>Lamiales</taxon>
        <taxon>Pedaliaceae</taxon>
        <taxon>Sesamum</taxon>
    </lineage>
</organism>
<dbReference type="AlphaFoldDB" id="A0AAW2UXG8"/>
<dbReference type="GO" id="GO:0016301">
    <property type="term" value="F:kinase activity"/>
    <property type="evidence" value="ECO:0007669"/>
    <property type="project" value="UniProtKB-KW"/>
</dbReference>
<dbReference type="EMBL" id="JACGWJ010000005">
    <property type="protein sequence ID" value="KAL0419861.1"/>
    <property type="molecule type" value="Genomic_DNA"/>
</dbReference>
<accession>A0AAW2UXG8</accession>
<evidence type="ECO:0000313" key="2">
    <source>
        <dbReference type="EMBL" id="KAL0419861.1"/>
    </source>
</evidence>
<proteinExistence type="predicted"/>
<name>A0AAW2UXG8_SESRA</name>
<protein>
    <submittedName>
        <fullName evidence="2">Serine/threonine-protein kinase Nek2</fullName>
    </submittedName>
</protein>